<protein>
    <submittedName>
        <fullName evidence="1">Uncharacterized protein</fullName>
    </submittedName>
</protein>
<accession>A0A5N1GJ16</accession>
<dbReference type="OrthoDB" id="2136663at2"/>
<dbReference type="RefSeq" id="WP_070430550.1">
    <property type="nucleotide sequence ID" value="NZ_VYWO01000003.1"/>
</dbReference>
<evidence type="ECO:0000313" key="2">
    <source>
        <dbReference type="Proteomes" id="UP000327148"/>
    </source>
</evidence>
<proteinExistence type="predicted"/>
<gene>
    <name evidence="1" type="ORF">F6I03_05505</name>
</gene>
<comment type="caution">
    <text evidence="1">The sequence shown here is derived from an EMBL/GenBank/DDBJ whole genome shotgun (WGS) entry which is preliminary data.</text>
</comment>
<dbReference type="EMBL" id="VYWO01000003">
    <property type="protein sequence ID" value="KAA9300762.1"/>
    <property type="molecule type" value="Genomic_DNA"/>
</dbReference>
<organism evidence="1 2">
    <name type="scientific">Aerococcus sanguinicola</name>
    <dbReference type="NCBI Taxonomy" id="119206"/>
    <lineage>
        <taxon>Bacteria</taxon>
        <taxon>Bacillati</taxon>
        <taxon>Bacillota</taxon>
        <taxon>Bacilli</taxon>
        <taxon>Lactobacillales</taxon>
        <taxon>Aerococcaceae</taxon>
        <taxon>Aerococcus</taxon>
    </lineage>
</organism>
<reference evidence="1 2" key="1">
    <citation type="submission" date="2019-09" db="EMBL/GenBank/DDBJ databases">
        <title>Draft genome sequence assemblies of isolates from the urinary tract.</title>
        <authorList>
            <person name="Mores C.R."/>
            <person name="Putonti C."/>
            <person name="Wolfe A.J."/>
        </authorList>
    </citation>
    <scope>NUCLEOTIDE SEQUENCE [LARGE SCALE GENOMIC DNA]</scope>
    <source>
        <strain evidence="1 2">UMB623</strain>
    </source>
</reference>
<sequence length="88" mass="9875">MTLIEIGSLAGALLTLVTLIRHLVKLITAIHDLIQRIDRIQTSLDSQVEACQALTQAVGRQGYQLKIHQDTLQQFKERLKSLEVHVCS</sequence>
<dbReference type="AlphaFoldDB" id="A0A5N1GJ16"/>
<name>A0A5N1GJ16_9LACT</name>
<evidence type="ECO:0000313" key="1">
    <source>
        <dbReference type="EMBL" id="KAA9300762.1"/>
    </source>
</evidence>
<dbReference type="Proteomes" id="UP000327148">
    <property type="component" value="Unassembled WGS sequence"/>
</dbReference>